<evidence type="ECO:0000313" key="4">
    <source>
        <dbReference type="Proteomes" id="UP000278164"/>
    </source>
</evidence>
<organism evidence="3 4">
    <name type="scientific">Parabacteroides distasonis</name>
    <dbReference type="NCBI Taxonomy" id="823"/>
    <lineage>
        <taxon>Bacteria</taxon>
        <taxon>Pseudomonadati</taxon>
        <taxon>Bacteroidota</taxon>
        <taxon>Bacteroidia</taxon>
        <taxon>Bacteroidales</taxon>
        <taxon>Tannerellaceae</taxon>
        <taxon>Parabacteroides</taxon>
    </lineage>
</organism>
<keyword evidence="2" id="KW-0472">Membrane</keyword>
<feature type="transmembrane region" description="Helical" evidence="2">
    <location>
        <begin position="6"/>
        <end position="23"/>
    </location>
</feature>
<dbReference type="AlphaFoldDB" id="A0A3L7ZRG5"/>
<proteinExistence type="predicted"/>
<accession>A0A3L7ZRG5</accession>
<evidence type="ECO:0000256" key="2">
    <source>
        <dbReference type="SAM" id="Phobius"/>
    </source>
</evidence>
<protein>
    <submittedName>
        <fullName evidence="3">Uncharacterized protein</fullName>
    </submittedName>
</protein>
<reference evidence="3 4" key="1">
    <citation type="submission" date="2018-09" db="EMBL/GenBank/DDBJ databases">
        <title>Murine metabolic-syndrome-specific gut microbial biobank.</title>
        <authorList>
            <person name="Liu C."/>
        </authorList>
    </citation>
    <scope>NUCLEOTIDE SEQUENCE [LARGE SCALE GENOMIC DNA]</scope>
    <source>
        <strain evidence="3 4">8-P5</strain>
    </source>
</reference>
<dbReference type="RefSeq" id="WP_121735257.1">
    <property type="nucleotide sequence ID" value="NZ_QXXG01000018.1"/>
</dbReference>
<gene>
    <name evidence="3" type="ORF">D7V78_04965</name>
</gene>
<comment type="caution">
    <text evidence="3">The sequence shown here is derived from an EMBL/GenBank/DDBJ whole genome shotgun (WGS) entry which is preliminary data.</text>
</comment>
<dbReference type="EMBL" id="RAYI01000007">
    <property type="protein sequence ID" value="RLT74464.1"/>
    <property type="molecule type" value="Genomic_DNA"/>
</dbReference>
<keyword evidence="2" id="KW-1133">Transmembrane helix</keyword>
<feature type="region of interest" description="Disordered" evidence="1">
    <location>
        <begin position="95"/>
        <end position="133"/>
    </location>
</feature>
<keyword evidence="2" id="KW-0812">Transmembrane</keyword>
<name>A0A3L7ZRG5_PARDI</name>
<feature type="compositionally biased region" description="Basic and acidic residues" evidence="1">
    <location>
        <begin position="110"/>
        <end position="119"/>
    </location>
</feature>
<evidence type="ECO:0000313" key="3">
    <source>
        <dbReference type="EMBL" id="RLT74464.1"/>
    </source>
</evidence>
<dbReference type="OrthoDB" id="10001450at2"/>
<dbReference type="Proteomes" id="UP000278164">
    <property type="component" value="Unassembled WGS sequence"/>
</dbReference>
<sequence>MEWNTLLAMIGSGGLVGLVNWLINLKVSRQKARMDKDDVSRHMAARDNETIIELYDKNRDILERLAALEEALYKLVRCKHYDTCPARNKLQEYKESYRYQRNRQSPMEQKGVRYPRDNPVKPGDAPDSAGQPP</sequence>
<evidence type="ECO:0000256" key="1">
    <source>
        <dbReference type="SAM" id="MobiDB-lite"/>
    </source>
</evidence>